<reference evidence="1" key="1">
    <citation type="submission" date="2015-12" db="EMBL/GenBank/DDBJ databases">
        <title>Update maize B73 reference genome by single molecule sequencing technologies.</title>
        <authorList>
            <consortium name="Maize Genome Sequencing Project"/>
            <person name="Ware D."/>
        </authorList>
    </citation>
    <scope>NUCLEOTIDE SEQUENCE [LARGE SCALE GENOMIC DNA]</scope>
    <source>
        <tissue evidence="1">Seedling</tissue>
    </source>
</reference>
<proteinExistence type="predicted"/>
<organism evidence="1">
    <name type="scientific">Zea mays</name>
    <name type="common">Maize</name>
    <dbReference type="NCBI Taxonomy" id="4577"/>
    <lineage>
        <taxon>Eukaryota</taxon>
        <taxon>Viridiplantae</taxon>
        <taxon>Streptophyta</taxon>
        <taxon>Embryophyta</taxon>
        <taxon>Tracheophyta</taxon>
        <taxon>Spermatophyta</taxon>
        <taxon>Magnoliopsida</taxon>
        <taxon>Liliopsida</taxon>
        <taxon>Poales</taxon>
        <taxon>Poaceae</taxon>
        <taxon>PACMAD clade</taxon>
        <taxon>Panicoideae</taxon>
        <taxon>Andropogonodae</taxon>
        <taxon>Andropogoneae</taxon>
        <taxon>Tripsacinae</taxon>
        <taxon>Zea</taxon>
    </lineage>
</organism>
<dbReference type="EMBL" id="CM007649">
    <property type="protein sequence ID" value="ONM37977.1"/>
    <property type="molecule type" value="Genomic_DNA"/>
</dbReference>
<gene>
    <name evidence="1" type="ORF">ZEAMMB73_Zm00001d043429</name>
</gene>
<dbReference type="AlphaFoldDB" id="A0A1D6NBQ8"/>
<accession>A0A1D6NBQ8</accession>
<name>A0A1D6NBQ8_MAIZE</name>
<sequence length="31" mass="3680">MICHYWRPAVMVSGLDYAIPREFIVLGWRLS</sequence>
<protein>
    <submittedName>
        <fullName evidence="1">Uncharacterized protein</fullName>
    </submittedName>
</protein>
<evidence type="ECO:0000313" key="1">
    <source>
        <dbReference type="EMBL" id="ONM37977.1"/>
    </source>
</evidence>